<dbReference type="Proteomes" id="UP000552644">
    <property type="component" value="Unassembled WGS sequence"/>
</dbReference>
<dbReference type="InterPro" id="IPR005025">
    <property type="entry name" value="FMN_Rdtase-like_dom"/>
</dbReference>
<feature type="domain" description="NADPH-dependent FMN reductase-like" evidence="1">
    <location>
        <begin position="30"/>
        <end position="160"/>
    </location>
</feature>
<dbReference type="GO" id="GO:0016491">
    <property type="term" value="F:oxidoreductase activity"/>
    <property type="evidence" value="ECO:0007669"/>
    <property type="project" value="InterPro"/>
</dbReference>
<dbReference type="RefSeq" id="WP_184723109.1">
    <property type="nucleotide sequence ID" value="NZ_JACHJP010000011.1"/>
</dbReference>
<gene>
    <name evidence="2" type="ORF">FHS44_007101</name>
</gene>
<comment type="caution">
    <text evidence="2">The sequence shown here is derived from an EMBL/GenBank/DDBJ whole genome shotgun (WGS) entry which is preliminary data.</text>
</comment>
<name>A0A7W7QUF6_9ACTN</name>
<dbReference type="InterPro" id="IPR029039">
    <property type="entry name" value="Flavoprotein-like_sf"/>
</dbReference>
<dbReference type="AlphaFoldDB" id="A0A7W7QUF6"/>
<organism evidence="2 3">
    <name type="scientific">Streptosporangium saharense</name>
    <dbReference type="NCBI Taxonomy" id="1706840"/>
    <lineage>
        <taxon>Bacteria</taxon>
        <taxon>Bacillati</taxon>
        <taxon>Actinomycetota</taxon>
        <taxon>Actinomycetes</taxon>
        <taxon>Streptosporangiales</taxon>
        <taxon>Streptosporangiaceae</taxon>
        <taxon>Streptosporangium</taxon>
    </lineage>
</organism>
<dbReference type="Gene3D" id="3.40.50.360">
    <property type="match status" value="1"/>
</dbReference>
<evidence type="ECO:0000313" key="3">
    <source>
        <dbReference type="Proteomes" id="UP000552644"/>
    </source>
</evidence>
<dbReference type="Pfam" id="PF03358">
    <property type="entry name" value="FMN_red"/>
    <property type="match status" value="1"/>
</dbReference>
<sequence>MTFVIPFSGQAPDVAGYEAEARMEMETGARIVTIAGSLHREAYVHRLLRAVTRELPEGAVAEAWDGLGGVTPLSEGPPPREIDRLCHALSDADGALITAPAHSVMPVQLRQALGWVSSGRGGAVLVGKPVVVVTACPRPHEALWARTELGQALASAGASVHGIDLILSAGAGRLDAEGRIDDPDLRERLRPALKRLCAPSLARSPI</sequence>
<reference evidence="2 3" key="1">
    <citation type="submission" date="2020-08" db="EMBL/GenBank/DDBJ databases">
        <title>Genomic Encyclopedia of Type Strains, Phase III (KMG-III): the genomes of soil and plant-associated and newly described type strains.</title>
        <authorList>
            <person name="Whitman W."/>
        </authorList>
    </citation>
    <scope>NUCLEOTIDE SEQUENCE [LARGE SCALE GENOMIC DNA]</scope>
    <source>
        <strain evidence="2 3">CECT 8840</strain>
    </source>
</reference>
<keyword evidence="3" id="KW-1185">Reference proteome</keyword>
<evidence type="ECO:0000313" key="2">
    <source>
        <dbReference type="EMBL" id="MBB4919957.1"/>
    </source>
</evidence>
<dbReference type="EMBL" id="JACHJP010000011">
    <property type="protein sequence ID" value="MBB4919957.1"/>
    <property type="molecule type" value="Genomic_DNA"/>
</dbReference>
<dbReference type="SUPFAM" id="SSF52218">
    <property type="entry name" value="Flavoproteins"/>
    <property type="match status" value="1"/>
</dbReference>
<accession>A0A7W7QUF6</accession>
<protein>
    <submittedName>
        <fullName evidence="2">Chromate reductase</fullName>
    </submittedName>
</protein>
<evidence type="ECO:0000259" key="1">
    <source>
        <dbReference type="Pfam" id="PF03358"/>
    </source>
</evidence>
<proteinExistence type="predicted"/>